<evidence type="ECO:0000313" key="3">
    <source>
        <dbReference type="EMBL" id="SFQ06042.1"/>
    </source>
</evidence>
<reference evidence="3 4" key="1">
    <citation type="submission" date="2016-10" db="EMBL/GenBank/DDBJ databases">
        <authorList>
            <person name="de Groot N.N."/>
        </authorList>
    </citation>
    <scope>NUCLEOTIDE SEQUENCE [LARGE SCALE GENOMIC DNA]</scope>
    <source>
        <strain evidence="3 4">DSM 43067</strain>
    </source>
</reference>
<dbReference type="InterPro" id="IPR050564">
    <property type="entry name" value="F420-G6PD/mer"/>
</dbReference>
<dbReference type="Pfam" id="PF00296">
    <property type="entry name" value="Bac_luciferase"/>
    <property type="match status" value="1"/>
</dbReference>
<dbReference type="InterPro" id="IPR036661">
    <property type="entry name" value="Luciferase-like_sf"/>
</dbReference>
<dbReference type="EMBL" id="FOVH01000021">
    <property type="protein sequence ID" value="SFQ06042.1"/>
    <property type="molecule type" value="Genomic_DNA"/>
</dbReference>
<proteinExistence type="predicted"/>
<dbReference type="eggNOG" id="COG2141">
    <property type="taxonomic scope" value="Bacteria"/>
</dbReference>
<dbReference type="PANTHER" id="PTHR43244">
    <property type="match status" value="1"/>
</dbReference>
<sequence length="323" mass="35328">MGAIEGMDLGRYGIWTFDFEEQPASLIRESVQELEEAGWPAVWIPERDGREAMTHAGFLLASTERIAVVNGIARIWSRGALWTRGAAWLLADAYPGRHLLGLGFGGEPHAETTPLRAMSAYLDEMDATANANPEPAAPVRRVLAAYGPKMLAMARDRSAGAHTYHVTVEHTARAREVLGKRPFLGVEQAVLFESDPGRAREIAREHLSGYLKEKYNVAKFLRLGYTEDDVREGSDRLVDDLVVWGDLDAIVRRLNDHLGAGADHVGVQVIGVEPGRTAMPQWRRLAEALVPGPGPCSGPGPATLSYLVVIHRCGLCRLVVRNA</sequence>
<dbReference type="InterPro" id="IPR011251">
    <property type="entry name" value="Luciferase-like_dom"/>
</dbReference>
<protein>
    <submittedName>
        <fullName evidence="3">Probable F420-dependent oxidoreductase, MSMEG_4141 family</fullName>
    </submittedName>
</protein>
<dbReference type="STRING" id="1993.SAMN04489713_121105"/>
<dbReference type="AlphaFoldDB" id="A0A1I5VF72"/>
<dbReference type="SUPFAM" id="SSF51679">
    <property type="entry name" value="Bacterial luciferase-like"/>
    <property type="match status" value="1"/>
</dbReference>
<evidence type="ECO:0000256" key="1">
    <source>
        <dbReference type="ARBA" id="ARBA00023002"/>
    </source>
</evidence>
<evidence type="ECO:0000259" key="2">
    <source>
        <dbReference type="Pfam" id="PF00296"/>
    </source>
</evidence>
<name>A0A1I5VF72_9ACTN</name>
<keyword evidence="4" id="KW-1185">Reference proteome</keyword>
<dbReference type="InParanoid" id="A0A1I5VF72"/>
<gene>
    <name evidence="3" type="ORF">SAMN04489713_121105</name>
</gene>
<feature type="domain" description="Luciferase-like" evidence="2">
    <location>
        <begin position="23"/>
        <end position="113"/>
    </location>
</feature>
<dbReference type="Proteomes" id="UP000183413">
    <property type="component" value="Unassembled WGS sequence"/>
</dbReference>
<organism evidence="3 4">
    <name type="scientific">Actinomadura madurae</name>
    <dbReference type="NCBI Taxonomy" id="1993"/>
    <lineage>
        <taxon>Bacteria</taxon>
        <taxon>Bacillati</taxon>
        <taxon>Actinomycetota</taxon>
        <taxon>Actinomycetes</taxon>
        <taxon>Streptosporangiales</taxon>
        <taxon>Thermomonosporaceae</taxon>
        <taxon>Actinomadura</taxon>
    </lineage>
</organism>
<dbReference type="InterPro" id="IPR019922">
    <property type="entry name" value="Lucif-like_OxRdatse_MSMEG_4141"/>
</dbReference>
<keyword evidence="1" id="KW-0560">Oxidoreductase</keyword>
<accession>A0A1I5VF72</accession>
<dbReference type="PANTHER" id="PTHR43244:SF1">
    <property type="entry name" value="5,10-METHYLENETETRAHYDROMETHANOPTERIN REDUCTASE"/>
    <property type="match status" value="1"/>
</dbReference>
<dbReference type="RefSeq" id="WP_218163889.1">
    <property type="nucleotide sequence ID" value="NZ_FOVH01000021.1"/>
</dbReference>
<dbReference type="NCBIfam" id="TIGR03620">
    <property type="entry name" value="F420_MSMEG_4141"/>
    <property type="match status" value="1"/>
</dbReference>
<dbReference type="GO" id="GO:0016705">
    <property type="term" value="F:oxidoreductase activity, acting on paired donors, with incorporation or reduction of molecular oxygen"/>
    <property type="evidence" value="ECO:0007669"/>
    <property type="project" value="InterPro"/>
</dbReference>
<dbReference type="Gene3D" id="3.20.20.30">
    <property type="entry name" value="Luciferase-like domain"/>
    <property type="match status" value="1"/>
</dbReference>
<evidence type="ECO:0000313" key="4">
    <source>
        <dbReference type="Proteomes" id="UP000183413"/>
    </source>
</evidence>